<keyword evidence="9" id="KW-1185">Reference proteome</keyword>
<evidence type="ECO:0000256" key="1">
    <source>
        <dbReference type="ARBA" id="ARBA00022527"/>
    </source>
</evidence>
<proteinExistence type="predicted"/>
<dbReference type="InterPro" id="IPR036947">
    <property type="entry name" value="POLO_box_dom_sf"/>
</dbReference>
<dbReference type="AlphaFoldDB" id="A0A267GE39"/>
<sequence>MTTARSQTQQQRVKLRNGATTYDLGQCLGRGGFGICYEAIERRYASCCRRGGDATDGQEAEESDVVVSERTVAIKRVCMQQVRQASKEPHLWYEIGLHSQLRHRNVVELIDHFVFEENVYFVLEYCNNRSLADIVHNVKSLPLELAAYYFKQLIDGLQYLHDNSVFHRDLKLSNILVGADDTVKITDFGLACTFTRAYLERHIACGTPNYLSPEVLLRQGHTTKSDIWSCGVILYAMFGGVPPFQTETITAIYNNIVNCSYTFSSRYHTDENQKDLIAQILQLDSNERPSLGQIAGHPFCQYATTYKALLSKESNRAASCIGLRRSKSMRNLSKSLSNLFSKQSRTDLRKSTEKLFNRHVALPLSKSLTVVDLRIVRTTQLIDYFRGELAWQKRVTEFSSEWITWWRDCSNVCGLYYQLSNGFNCALYNDQTGCLRSTRTGRYYFVNLKAQRQLFHETQAESAERFFQPLVKDIDEAFKGVKTNSKLQEQLSWVSQSRSTGTPNYLVNWRNFSNGYYHVFHMRDQSVQVNFADWFILRICGQLCYFYQPAKKGFVVETADFQAWCSQDHNAELVEVLCSIFL</sequence>
<accession>A0A267GE39</accession>
<dbReference type="PANTHER" id="PTHR24345:SF91">
    <property type="entry name" value="SERINE_THREONINE-PROTEIN KINASE PLK4"/>
    <property type="match status" value="1"/>
</dbReference>
<evidence type="ECO:0000259" key="6">
    <source>
        <dbReference type="PROSITE" id="PS50011"/>
    </source>
</evidence>
<organism evidence="7 9">
    <name type="scientific">Macrostomum lignano</name>
    <dbReference type="NCBI Taxonomy" id="282301"/>
    <lineage>
        <taxon>Eukaryota</taxon>
        <taxon>Metazoa</taxon>
        <taxon>Spiralia</taxon>
        <taxon>Lophotrochozoa</taxon>
        <taxon>Platyhelminthes</taxon>
        <taxon>Rhabditophora</taxon>
        <taxon>Macrostomorpha</taxon>
        <taxon>Macrostomida</taxon>
        <taxon>Macrostomidae</taxon>
        <taxon>Macrostomum</taxon>
    </lineage>
</organism>
<protein>
    <recommendedName>
        <fullName evidence="6">Protein kinase domain-containing protein</fullName>
    </recommendedName>
</protein>
<dbReference type="Pfam" id="PF00069">
    <property type="entry name" value="Pkinase"/>
    <property type="match status" value="1"/>
</dbReference>
<name>A0A267GE39_9PLAT</name>
<dbReference type="GO" id="GO:0004674">
    <property type="term" value="F:protein serine/threonine kinase activity"/>
    <property type="evidence" value="ECO:0007669"/>
    <property type="project" value="UniProtKB-KW"/>
</dbReference>
<dbReference type="Gene3D" id="3.30.1120.30">
    <property type="entry name" value="POLO box domain"/>
    <property type="match status" value="1"/>
</dbReference>
<dbReference type="SUPFAM" id="SSF56112">
    <property type="entry name" value="Protein kinase-like (PK-like)"/>
    <property type="match status" value="1"/>
</dbReference>
<dbReference type="EMBL" id="NIVC01000376">
    <property type="protein sequence ID" value="PAA84383.1"/>
    <property type="molecule type" value="Genomic_DNA"/>
</dbReference>
<dbReference type="PROSITE" id="PS50011">
    <property type="entry name" value="PROTEIN_KINASE_DOM"/>
    <property type="match status" value="1"/>
</dbReference>
<dbReference type="GO" id="GO:0005524">
    <property type="term" value="F:ATP binding"/>
    <property type="evidence" value="ECO:0007669"/>
    <property type="project" value="UniProtKB-KW"/>
</dbReference>
<dbReference type="EMBL" id="NIVC01000384">
    <property type="protein sequence ID" value="PAA84256.1"/>
    <property type="molecule type" value="Genomic_DNA"/>
</dbReference>
<dbReference type="InterPro" id="IPR000719">
    <property type="entry name" value="Prot_kinase_dom"/>
</dbReference>
<dbReference type="Gene3D" id="1.10.510.10">
    <property type="entry name" value="Transferase(Phosphotransferase) domain 1"/>
    <property type="match status" value="1"/>
</dbReference>
<dbReference type="InterPro" id="IPR008271">
    <property type="entry name" value="Ser/Thr_kinase_AS"/>
</dbReference>
<dbReference type="STRING" id="282301.A0A267GE39"/>
<evidence type="ECO:0000313" key="8">
    <source>
        <dbReference type="EMBL" id="PAA84383.1"/>
    </source>
</evidence>
<keyword evidence="2" id="KW-0808">Transferase</keyword>
<dbReference type="OrthoDB" id="408964at2759"/>
<keyword evidence="5" id="KW-0067">ATP-binding</keyword>
<keyword evidence="3" id="KW-0547">Nucleotide-binding</keyword>
<evidence type="ECO:0000256" key="3">
    <source>
        <dbReference type="ARBA" id="ARBA00022741"/>
    </source>
</evidence>
<dbReference type="GO" id="GO:0005634">
    <property type="term" value="C:nucleus"/>
    <property type="evidence" value="ECO:0007669"/>
    <property type="project" value="TreeGrafter"/>
</dbReference>
<evidence type="ECO:0000256" key="2">
    <source>
        <dbReference type="ARBA" id="ARBA00022679"/>
    </source>
</evidence>
<keyword evidence="4" id="KW-0418">Kinase</keyword>
<dbReference type="SMART" id="SM00220">
    <property type="entry name" value="S_TKc"/>
    <property type="match status" value="1"/>
</dbReference>
<dbReference type="PANTHER" id="PTHR24345">
    <property type="entry name" value="SERINE/THREONINE-PROTEIN KINASE PLK"/>
    <property type="match status" value="1"/>
</dbReference>
<dbReference type="PROSITE" id="PS00108">
    <property type="entry name" value="PROTEIN_KINASE_ST"/>
    <property type="match status" value="1"/>
</dbReference>
<evidence type="ECO:0000313" key="9">
    <source>
        <dbReference type="Proteomes" id="UP000215902"/>
    </source>
</evidence>
<reference evidence="7 9" key="1">
    <citation type="submission" date="2017-06" db="EMBL/GenBank/DDBJ databases">
        <title>A platform for efficient transgenesis in Macrostomum lignano, a flatworm model organism for stem cell research.</title>
        <authorList>
            <person name="Berezikov E."/>
        </authorList>
    </citation>
    <scope>NUCLEOTIDE SEQUENCE [LARGE SCALE GENOMIC DNA]</scope>
    <source>
        <strain evidence="7">DV1</strain>
        <tissue evidence="7">Whole organism</tissue>
    </source>
</reference>
<evidence type="ECO:0000313" key="7">
    <source>
        <dbReference type="EMBL" id="PAA84256.1"/>
    </source>
</evidence>
<comment type="caution">
    <text evidence="7">The sequence shown here is derived from an EMBL/GenBank/DDBJ whole genome shotgun (WGS) entry which is preliminary data.</text>
</comment>
<dbReference type="Proteomes" id="UP000215902">
    <property type="component" value="Unassembled WGS sequence"/>
</dbReference>
<dbReference type="SUPFAM" id="SSF82615">
    <property type="entry name" value="Polo-box domain"/>
    <property type="match status" value="1"/>
</dbReference>
<evidence type="ECO:0000256" key="4">
    <source>
        <dbReference type="ARBA" id="ARBA00022777"/>
    </source>
</evidence>
<keyword evidence="1" id="KW-0723">Serine/threonine-protein kinase</keyword>
<dbReference type="InterPro" id="IPR011009">
    <property type="entry name" value="Kinase-like_dom_sf"/>
</dbReference>
<evidence type="ECO:0000256" key="5">
    <source>
        <dbReference type="ARBA" id="ARBA00022840"/>
    </source>
</evidence>
<gene>
    <name evidence="8" type="ORF">BOX15_Mlig031595g2</name>
    <name evidence="7" type="ORF">BOX15_Mlig031595g3</name>
</gene>
<feature type="domain" description="Protein kinase" evidence="6">
    <location>
        <begin position="22"/>
        <end position="300"/>
    </location>
</feature>